<accession>A0ABQ5KP45</accession>
<organism evidence="2 3">
    <name type="scientific">Aduncisulcus paluster</name>
    <dbReference type="NCBI Taxonomy" id="2918883"/>
    <lineage>
        <taxon>Eukaryota</taxon>
        <taxon>Metamonada</taxon>
        <taxon>Carpediemonas-like organisms</taxon>
        <taxon>Aduncisulcus</taxon>
    </lineage>
</organism>
<evidence type="ECO:0000313" key="3">
    <source>
        <dbReference type="Proteomes" id="UP001057375"/>
    </source>
</evidence>
<gene>
    <name evidence="2" type="ORF">ADUPG1_007256</name>
</gene>
<protein>
    <recommendedName>
        <fullName evidence="4">Ubiquitin-like domain-containing protein</fullName>
    </recommendedName>
</protein>
<name>A0ABQ5KP45_9EUKA</name>
<keyword evidence="3" id="KW-1185">Reference proteome</keyword>
<proteinExistence type="predicted"/>
<feature type="compositionally biased region" description="Basic and acidic residues" evidence="1">
    <location>
        <begin position="213"/>
        <end position="222"/>
    </location>
</feature>
<reference evidence="2" key="1">
    <citation type="submission" date="2022-03" db="EMBL/GenBank/DDBJ databases">
        <title>Draft genome sequence of Aduncisulcus paluster, a free-living microaerophilic Fornicata.</title>
        <authorList>
            <person name="Yuyama I."/>
            <person name="Kume K."/>
            <person name="Tamura T."/>
            <person name="Inagaki Y."/>
            <person name="Hashimoto T."/>
        </authorList>
    </citation>
    <scope>NUCLEOTIDE SEQUENCE</scope>
    <source>
        <strain evidence="2">NY0171</strain>
    </source>
</reference>
<feature type="compositionally biased region" description="Acidic residues" evidence="1">
    <location>
        <begin position="110"/>
        <end position="134"/>
    </location>
</feature>
<dbReference type="Proteomes" id="UP001057375">
    <property type="component" value="Unassembled WGS sequence"/>
</dbReference>
<feature type="region of interest" description="Disordered" evidence="1">
    <location>
        <begin position="99"/>
        <end position="254"/>
    </location>
</feature>
<dbReference type="EMBL" id="BQXS01010203">
    <property type="protein sequence ID" value="GKT33298.1"/>
    <property type="molecule type" value="Genomic_DNA"/>
</dbReference>
<evidence type="ECO:0000313" key="2">
    <source>
        <dbReference type="EMBL" id="GKT33298.1"/>
    </source>
</evidence>
<feature type="compositionally biased region" description="Polar residues" evidence="1">
    <location>
        <begin position="229"/>
        <end position="247"/>
    </location>
</feature>
<sequence length="254" mass="28083">MPETIPLFVKRPSSSPVQVGSVEKSKLKNISELRHLIKSQIGTESPKRSRMLIYGDLGCKKRITPTSDKKGLDLLLVSFSHVKRKNSRRTYAYVHNSLVRKRRGKKASTSEEEEEEEEGEEEEENDSEDEEDVEQVVQIPDDKDTSDLDEYGETSDLSSSIKLSRKDTHHQSKSSSSSSSPGYSPSLSSSSSSYASSSSTSASSSSSSSGEEQLSHKHEYTNHRRHSTGAFSDDQQGLTTTPKSISLQPLGKLH</sequence>
<feature type="non-terminal residue" evidence="2">
    <location>
        <position position="254"/>
    </location>
</feature>
<evidence type="ECO:0000256" key="1">
    <source>
        <dbReference type="SAM" id="MobiDB-lite"/>
    </source>
</evidence>
<comment type="caution">
    <text evidence="2">The sequence shown here is derived from an EMBL/GenBank/DDBJ whole genome shotgun (WGS) entry which is preliminary data.</text>
</comment>
<feature type="compositionally biased region" description="Low complexity" evidence="1">
    <location>
        <begin position="173"/>
        <end position="212"/>
    </location>
</feature>
<evidence type="ECO:0008006" key="4">
    <source>
        <dbReference type="Google" id="ProtNLM"/>
    </source>
</evidence>